<dbReference type="SUPFAM" id="SSF53474">
    <property type="entry name" value="alpha/beta-Hydrolases"/>
    <property type="match status" value="1"/>
</dbReference>
<feature type="domain" description="AB hydrolase-1" evidence="1">
    <location>
        <begin position="27"/>
        <end position="146"/>
    </location>
</feature>
<evidence type="ECO:0000313" key="3">
    <source>
        <dbReference type="Proteomes" id="UP001431217"/>
    </source>
</evidence>
<reference evidence="2 3" key="1">
    <citation type="submission" date="2022-05" db="EMBL/GenBank/DDBJ databases">
        <title>Luteimonas sp. SX5, whole genome shotgun sequencing project.</title>
        <authorList>
            <person name="Zhao G."/>
            <person name="Shen L."/>
        </authorList>
    </citation>
    <scope>NUCLEOTIDE SEQUENCE [LARGE SCALE GENOMIC DNA]</scope>
    <source>
        <strain evidence="2 3">SX5</strain>
    </source>
</reference>
<dbReference type="Proteomes" id="UP001431217">
    <property type="component" value="Unassembled WGS sequence"/>
</dbReference>
<dbReference type="EMBL" id="JAMBEP010000001">
    <property type="protein sequence ID" value="MCL1634808.1"/>
    <property type="molecule type" value="Genomic_DNA"/>
</dbReference>
<name>A0ABT0MJF7_9GAMM</name>
<gene>
    <name evidence="2" type="ORF">M2650_09215</name>
</gene>
<dbReference type="InterPro" id="IPR000073">
    <property type="entry name" value="AB_hydrolase_1"/>
</dbReference>
<proteinExistence type="predicted"/>
<dbReference type="RefSeq" id="WP_249473486.1">
    <property type="nucleotide sequence ID" value="NZ_JAMBEP010000001.1"/>
</dbReference>
<evidence type="ECO:0000259" key="1">
    <source>
        <dbReference type="Pfam" id="PF00561"/>
    </source>
</evidence>
<organism evidence="2 3">
    <name type="scientific">Luteimonas galliterrae</name>
    <dbReference type="NCBI Taxonomy" id="2940486"/>
    <lineage>
        <taxon>Bacteria</taxon>
        <taxon>Pseudomonadati</taxon>
        <taxon>Pseudomonadota</taxon>
        <taxon>Gammaproteobacteria</taxon>
        <taxon>Lysobacterales</taxon>
        <taxon>Lysobacteraceae</taxon>
        <taxon>Luteimonas</taxon>
    </lineage>
</organism>
<dbReference type="PANTHER" id="PTHR43329">
    <property type="entry name" value="EPOXIDE HYDROLASE"/>
    <property type="match status" value="1"/>
</dbReference>
<dbReference type="GO" id="GO:0016787">
    <property type="term" value="F:hydrolase activity"/>
    <property type="evidence" value="ECO:0007669"/>
    <property type="project" value="UniProtKB-KW"/>
</dbReference>
<accession>A0ABT0MJF7</accession>
<dbReference type="Pfam" id="PF00561">
    <property type="entry name" value="Abhydrolase_1"/>
    <property type="match status" value="1"/>
</dbReference>
<comment type="caution">
    <text evidence="2">The sequence shown here is derived from an EMBL/GenBank/DDBJ whole genome shotgun (WGS) entry which is preliminary data.</text>
</comment>
<evidence type="ECO:0000313" key="2">
    <source>
        <dbReference type="EMBL" id="MCL1634808.1"/>
    </source>
</evidence>
<keyword evidence="2" id="KW-0378">Hydrolase</keyword>
<protein>
    <submittedName>
        <fullName evidence="2">Alpha/beta hydrolase</fullName>
    </submittedName>
</protein>
<keyword evidence="3" id="KW-1185">Reference proteome</keyword>
<dbReference type="InterPro" id="IPR029058">
    <property type="entry name" value="AB_hydrolase_fold"/>
</dbReference>
<dbReference type="Gene3D" id="3.40.50.1820">
    <property type="entry name" value="alpha/beta hydrolase"/>
    <property type="match status" value="1"/>
</dbReference>
<sequence length="287" mass="30881">MTEKKLTNVASGPVELGVRIAGDSGNPALVLLHGWPHSGALYDGVIDRLAAENFVLAFDLPAIGASHGAPPSAEKTVLADVVLSAAEALGAESIVIAGIDVGGMIAFAAARDHADRIAGAAVMNTVIPGVEPWSKVIADPRIWHFAFHAVPELPETMVAGRERPYFDFFIDFLAGDKKKITGPMRAAFVAAYARPEALKAGFDWYRTFELDAKRNAVPKTIETPMLYVRGDADGRRIAEYLQGLSHIGVTKLEHETIPGGEFSPLEAPDAFVTMLHRFCARCQPKPR</sequence>